<accession>A0A1I0DRP2</accession>
<dbReference type="OrthoDB" id="9806127at2"/>
<dbReference type="PROSITE" id="PS50893">
    <property type="entry name" value="ABC_TRANSPORTER_2"/>
    <property type="match status" value="1"/>
</dbReference>
<dbReference type="Proteomes" id="UP000242642">
    <property type="component" value="Unassembled WGS sequence"/>
</dbReference>
<proteinExistence type="predicted"/>
<evidence type="ECO:0000256" key="1">
    <source>
        <dbReference type="ARBA" id="ARBA00004651"/>
    </source>
</evidence>
<dbReference type="InterPro" id="IPR039421">
    <property type="entry name" value="Type_1_exporter"/>
</dbReference>
<comment type="subcellular location">
    <subcellularLocation>
        <location evidence="1">Cell membrane</location>
        <topology evidence="1">Multi-pass membrane protein</topology>
    </subcellularLocation>
</comment>
<dbReference type="Pfam" id="PF00005">
    <property type="entry name" value="ABC_tran"/>
    <property type="match status" value="1"/>
</dbReference>
<evidence type="ECO:0000256" key="3">
    <source>
        <dbReference type="ARBA" id="ARBA00022741"/>
    </source>
</evidence>
<keyword evidence="3" id="KW-0547">Nucleotide-binding</keyword>
<keyword evidence="2 7" id="KW-0812">Transmembrane</keyword>
<feature type="transmembrane region" description="Helical" evidence="7">
    <location>
        <begin position="180"/>
        <end position="198"/>
    </location>
</feature>
<dbReference type="EMBL" id="FOHV01000019">
    <property type="protein sequence ID" value="SET35252.1"/>
    <property type="molecule type" value="Genomic_DNA"/>
</dbReference>
<dbReference type="InterPro" id="IPR011527">
    <property type="entry name" value="ABC1_TM_dom"/>
</dbReference>
<dbReference type="PROSITE" id="PS50929">
    <property type="entry name" value="ABC_TM1F"/>
    <property type="match status" value="1"/>
</dbReference>
<feature type="transmembrane region" description="Helical" evidence="7">
    <location>
        <begin position="295"/>
        <end position="313"/>
    </location>
</feature>
<dbReference type="Gene3D" id="1.20.1560.10">
    <property type="entry name" value="ABC transporter type 1, transmembrane domain"/>
    <property type="match status" value="1"/>
</dbReference>
<evidence type="ECO:0000256" key="5">
    <source>
        <dbReference type="ARBA" id="ARBA00022989"/>
    </source>
</evidence>
<dbReference type="InterPro" id="IPR003593">
    <property type="entry name" value="AAA+_ATPase"/>
</dbReference>
<dbReference type="SMART" id="SM00382">
    <property type="entry name" value="AAA"/>
    <property type="match status" value="1"/>
</dbReference>
<evidence type="ECO:0000256" key="7">
    <source>
        <dbReference type="SAM" id="Phobius"/>
    </source>
</evidence>
<evidence type="ECO:0000313" key="11">
    <source>
        <dbReference type="Proteomes" id="UP000242642"/>
    </source>
</evidence>
<dbReference type="Pfam" id="PF00664">
    <property type="entry name" value="ABC_membrane"/>
    <property type="match status" value="1"/>
</dbReference>
<dbReference type="GO" id="GO:0016887">
    <property type="term" value="F:ATP hydrolysis activity"/>
    <property type="evidence" value="ECO:0007669"/>
    <property type="project" value="InterPro"/>
</dbReference>
<sequence>MTTELEINKSKDVVKKNNRFTSSFTLFKQLAPLLRQERKLLIAWLVALAASSTATLMIPAAMKQMIDKGFTASTEINEAFVGLFIVALFLATATALRFLFVSLLGERVVMGLRKTLYAHLIKLDLAFHHQNQSGELVSRLSADSELIRSVIGSSMSVALRSLVTFIGSITLMVITQPKLAAIALLSLPIAILPILLGAKKIRKKAKNNQDEVAEANLHAAETLSSIYTVQAFTKEEIEIKQFGISLNHTYQAAKARISAQSLITALAITLVFGAIVFVLWLGAHDVVAGNLSAGSLGQFVMYALLAGTSIGSLSEMFNELQRATGGMQRISHLLAQTNSLQEEGKYTSITQETADLLVLESISFAYPIYPDRQVLKNISITIKLGETVALVGPSGGGKSSLFNLLMRFYDPTDGRILLGGHPLAQWQLHALRNQFAVVPQKPDLFAASVRDNIAYGDQTASFSAIENAAKEAEAIEFINQLPNQFETLVGERGAQLSGGQQQRIAIARAMLKNAPILLLDEATSALDAQSEYFVQQGLERLMAGKTTIIIAHRLSTVLKADRIIVIDKGEIIEQGNHESLMQKKGLYAEFARLQLM</sequence>
<dbReference type="CDD" id="cd18575">
    <property type="entry name" value="ABC_6TM_bac_exporter_ABCB8_10_like"/>
    <property type="match status" value="1"/>
</dbReference>
<dbReference type="SUPFAM" id="SSF52540">
    <property type="entry name" value="P-loop containing nucleoside triphosphate hydrolases"/>
    <property type="match status" value="1"/>
</dbReference>
<gene>
    <name evidence="10" type="ORF">SAMN02583745_02095</name>
</gene>
<keyword evidence="4 10" id="KW-0067">ATP-binding</keyword>
<evidence type="ECO:0000256" key="2">
    <source>
        <dbReference type="ARBA" id="ARBA00022692"/>
    </source>
</evidence>
<dbReference type="InterPro" id="IPR036640">
    <property type="entry name" value="ABC1_TM_sf"/>
</dbReference>
<evidence type="ECO:0000256" key="6">
    <source>
        <dbReference type="ARBA" id="ARBA00023136"/>
    </source>
</evidence>
<dbReference type="AlphaFoldDB" id="A0A1I0DRP2"/>
<feature type="transmembrane region" description="Helical" evidence="7">
    <location>
        <begin position="40"/>
        <end position="60"/>
    </location>
</feature>
<keyword evidence="6 7" id="KW-0472">Membrane</keyword>
<dbReference type="STRING" id="1123402.SAMN02583745_02095"/>
<dbReference type="GO" id="GO:0005524">
    <property type="term" value="F:ATP binding"/>
    <property type="evidence" value="ECO:0007669"/>
    <property type="project" value="UniProtKB-KW"/>
</dbReference>
<reference evidence="11" key="1">
    <citation type="submission" date="2016-10" db="EMBL/GenBank/DDBJ databases">
        <authorList>
            <person name="Varghese N."/>
            <person name="Submissions S."/>
        </authorList>
    </citation>
    <scope>NUCLEOTIDE SEQUENCE [LARGE SCALE GENOMIC DNA]</scope>
    <source>
        <strain evidence="11">DSM 18579</strain>
    </source>
</reference>
<organism evidence="10 11">
    <name type="scientific">Thorsellia anophelis DSM 18579</name>
    <dbReference type="NCBI Taxonomy" id="1123402"/>
    <lineage>
        <taxon>Bacteria</taxon>
        <taxon>Pseudomonadati</taxon>
        <taxon>Pseudomonadota</taxon>
        <taxon>Gammaproteobacteria</taxon>
        <taxon>Enterobacterales</taxon>
        <taxon>Thorselliaceae</taxon>
        <taxon>Thorsellia</taxon>
    </lineage>
</organism>
<dbReference type="RefSeq" id="WP_093320709.1">
    <property type="nucleotide sequence ID" value="NZ_FOHV01000019.1"/>
</dbReference>
<feature type="domain" description="ABC transmembrane type-1" evidence="9">
    <location>
        <begin position="42"/>
        <end position="322"/>
    </location>
</feature>
<dbReference type="SUPFAM" id="SSF90123">
    <property type="entry name" value="ABC transporter transmembrane region"/>
    <property type="match status" value="1"/>
</dbReference>
<keyword evidence="11" id="KW-1185">Reference proteome</keyword>
<feature type="transmembrane region" description="Helical" evidence="7">
    <location>
        <begin position="262"/>
        <end position="283"/>
    </location>
</feature>
<dbReference type="GO" id="GO:0005886">
    <property type="term" value="C:plasma membrane"/>
    <property type="evidence" value="ECO:0007669"/>
    <property type="project" value="UniProtKB-SubCell"/>
</dbReference>
<evidence type="ECO:0000256" key="4">
    <source>
        <dbReference type="ARBA" id="ARBA00022840"/>
    </source>
</evidence>
<dbReference type="PANTHER" id="PTHR43394">
    <property type="entry name" value="ATP-DEPENDENT PERMEASE MDL1, MITOCHONDRIAL"/>
    <property type="match status" value="1"/>
</dbReference>
<feature type="transmembrane region" description="Helical" evidence="7">
    <location>
        <begin position="80"/>
        <end position="104"/>
    </location>
</feature>
<dbReference type="Gene3D" id="3.40.50.300">
    <property type="entry name" value="P-loop containing nucleotide triphosphate hydrolases"/>
    <property type="match status" value="1"/>
</dbReference>
<dbReference type="InterPro" id="IPR027417">
    <property type="entry name" value="P-loop_NTPase"/>
</dbReference>
<dbReference type="PROSITE" id="PS00211">
    <property type="entry name" value="ABC_TRANSPORTER_1"/>
    <property type="match status" value="1"/>
</dbReference>
<name>A0A1I0DRP2_9GAMM</name>
<evidence type="ECO:0000313" key="10">
    <source>
        <dbReference type="EMBL" id="SET35252.1"/>
    </source>
</evidence>
<feature type="domain" description="ABC transporter" evidence="8">
    <location>
        <begin position="357"/>
        <end position="593"/>
    </location>
</feature>
<dbReference type="GO" id="GO:0090374">
    <property type="term" value="P:oligopeptide export from mitochondrion"/>
    <property type="evidence" value="ECO:0007669"/>
    <property type="project" value="TreeGrafter"/>
</dbReference>
<dbReference type="InterPro" id="IPR017871">
    <property type="entry name" value="ABC_transporter-like_CS"/>
</dbReference>
<dbReference type="InterPro" id="IPR003439">
    <property type="entry name" value="ABC_transporter-like_ATP-bd"/>
</dbReference>
<feature type="transmembrane region" description="Helical" evidence="7">
    <location>
        <begin position="157"/>
        <end position="174"/>
    </location>
</feature>
<evidence type="ECO:0000259" key="8">
    <source>
        <dbReference type="PROSITE" id="PS50893"/>
    </source>
</evidence>
<evidence type="ECO:0000259" key="9">
    <source>
        <dbReference type="PROSITE" id="PS50929"/>
    </source>
</evidence>
<dbReference type="PANTHER" id="PTHR43394:SF1">
    <property type="entry name" value="ATP-BINDING CASSETTE SUB-FAMILY B MEMBER 10, MITOCHONDRIAL"/>
    <property type="match status" value="1"/>
</dbReference>
<dbReference type="FunFam" id="3.40.50.300:FF:000218">
    <property type="entry name" value="Multidrug ABC transporter ATP-binding protein"/>
    <property type="match status" value="1"/>
</dbReference>
<keyword evidence="5 7" id="KW-1133">Transmembrane helix</keyword>
<protein>
    <submittedName>
        <fullName evidence="10">ATP-binding cassette, subfamily B</fullName>
    </submittedName>
</protein>
<dbReference type="GO" id="GO:0015421">
    <property type="term" value="F:ABC-type oligopeptide transporter activity"/>
    <property type="evidence" value="ECO:0007669"/>
    <property type="project" value="TreeGrafter"/>
</dbReference>